<keyword evidence="1" id="KW-0677">Repeat</keyword>
<accession>A0A292QA15</accession>
<dbReference type="Proteomes" id="UP001412239">
    <property type="component" value="Unassembled WGS sequence"/>
</dbReference>
<feature type="domain" description="Nephrocystin 3-like N-terminal" evidence="2">
    <location>
        <begin position="63"/>
        <end position="128"/>
    </location>
</feature>
<evidence type="ECO:0000313" key="4">
    <source>
        <dbReference type="Proteomes" id="UP001412239"/>
    </source>
</evidence>
<dbReference type="AlphaFoldDB" id="A0A292QA15"/>
<sequence>MSLGQQQFSSNINSFNVLTNHSHNNIVNFIIEINAEGRQILQWLSPLEPHQRHQGVQIDRLDGVGNWVLESTDFRKWSDMEDGCVEPALFCYGNPGVGKTYLSSLVIDSLCDQAEGKDITVVGLYCDFLA</sequence>
<feature type="non-terminal residue" evidence="3">
    <location>
        <position position="1"/>
    </location>
</feature>
<organism evidence="3 4">
    <name type="scientific">Tuber aestivum</name>
    <name type="common">summer truffle</name>
    <dbReference type="NCBI Taxonomy" id="59557"/>
    <lineage>
        <taxon>Eukaryota</taxon>
        <taxon>Fungi</taxon>
        <taxon>Dikarya</taxon>
        <taxon>Ascomycota</taxon>
        <taxon>Pezizomycotina</taxon>
        <taxon>Pezizomycetes</taxon>
        <taxon>Pezizales</taxon>
        <taxon>Tuberaceae</taxon>
        <taxon>Tuber</taxon>
    </lineage>
</organism>
<dbReference type="EMBL" id="LN890945">
    <property type="protein sequence ID" value="CUS15557.1"/>
    <property type="molecule type" value="Genomic_DNA"/>
</dbReference>
<name>A0A292QA15_9PEZI</name>
<reference evidence="3" key="1">
    <citation type="submission" date="2015-10" db="EMBL/GenBank/DDBJ databases">
        <authorList>
            <person name="Regsiter A."/>
            <person name="william w."/>
        </authorList>
    </citation>
    <scope>NUCLEOTIDE SEQUENCE</scope>
    <source>
        <strain evidence="3">Montdore</strain>
    </source>
</reference>
<keyword evidence="4" id="KW-1185">Reference proteome</keyword>
<evidence type="ECO:0000256" key="1">
    <source>
        <dbReference type="ARBA" id="ARBA00022737"/>
    </source>
</evidence>
<gene>
    <name evidence="3" type="ORF">GSTUAT00000260001</name>
</gene>
<proteinExistence type="predicted"/>
<dbReference type="Gene3D" id="3.40.50.300">
    <property type="entry name" value="P-loop containing nucleotide triphosphate hydrolases"/>
    <property type="match status" value="1"/>
</dbReference>
<dbReference type="InterPro" id="IPR027417">
    <property type="entry name" value="P-loop_NTPase"/>
</dbReference>
<dbReference type="PANTHER" id="PTHR10039:SF15">
    <property type="entry name" value="NACHT DOMAIN-CONTAINING PROTEIN"/>
    <property type="match status" value="1"/>
</dbReference>
<dbReference type="Pfam" id="PF24883">
    <property type="entry name" value="NPHP3_N"/>
    <property type="match status" value="1"/>
</dbReference>
<dbReference type="InterPro" id="IPR056884">
    <property type="entry name" value="NPHP3-like_N"/>
</dbReference>
<evidence type="ECO:0000259" key="2">
    <source>
        <dbReference type="Pfam" id="PF24883"/>
    </source>
</evidence>
<evidence type="ECO:0000313" key="3">
    <source>
        <dbReference type="EMBL" id="CUS15557.1"/>
    </source>
</evidence>
<protein>
    <recommendedName>
        <fullName evidence="2">Nephrocystin 3-like N-terminal domain-containing protein</fullName>
    </recommendedName>
</protein>
<dbReference type="PANTHER" id="PTHR10039">
    <property type="entry name" value="AMELOGENIN"/>
    <property type="match status" value="1"/>
</dbReference>